<dbReference type="GO" id="GO:0003700">
    <property type="term" value="F:DNA-binding transcription factor activity"/>
    <property type="evidence" value="ECO:0007669"/>
    <property type="project" value="InterPro"/>
</dbReference>
<comment type="function">
    <text evidence="5">May play the central regulatory role in sporulation. It may be an element of the effector pathway responsible for the activation of sporulation genes in response to nutritional stress. Spo0A may act in concert with spo0H (a sigma factor) to control the expression of some genes that are critical to the sporulation process.</text>
</comment>
<dbReference type="PANTHER" id="PTHR43280:SF28">
    <property type="entry name" value="HTH-TYPE TRANSCRIPTIONAL ACTIVATOR RHAS"/>
    <property type="match status" value="1"/>
</dbReference>
<protein>
    <recommendedName>
        <fullName evidence="1">Stage 0 sporulation protein A homolog</fullName>
    </recommendedName>
</protein>
<dbReference type="PANTHER" id="PTHR43280">
    <property type="entry name" value="ARAC-FAMILY TRANSCRIPTIONAL REGULATOR"/>
    <property type="match status" value="1"/>
</dbReference>
<evidence type="ECO:0000256" key="2">
    <source>
        <dbReference type="ARBA" id="ARBA00023015"/>
    </source>
</evidence>
<dbReference type="InterPro" id="IPR001789">
    <property type="entry name" value="Sig_transdc_resp-reg_receiver"/>
</dbReference>
<dbReference type="SUPFAM" id="SSF46689">
    <property type="entry name" value="Homeodomain-like"/>
    <property type="match status" value="1"/>
</dbReference>
<sequence>MKVLLVDDEKFAIEGLRNMLNWSGFEGELIGTASNGQEALLIAENEKPDVIISDIKMPIMDGLTLAKRIYEQSSNIDIILLSAHGEFEYAQQAIQYKVTNYILKPITREKINRLDQLLLQLKHKRHSHKQDFLHIWDHQFKDKILSGLRHTDLSVFDELFSSVLFTTPTSHETYNTIGIQLINFLYEYMSEIHINKEILNVSRQKSLAHYLDLPNQQEKANYLISKYYDILSNLKSQKHSNADTIIVFANSYILEHFSEADFNISFLADKVNVSLSYLSTLFKQSMGINLSTYIINLRLAKAKELLQNLEYSICDIGVQCGYEDSRYFAKLFKKKVGLTPSEYRNLHIQNNAIQ</sequence>
<name>A0AA42J387_9FIRM</name>
<keyword evidence="3" id="KW-0238">DNA-binding</keyword>
<dbReference type="PROSITE" id="PS50110">
    <property type="entry name" value="RESPONSE_REGULATORY"/>
    <property type="match status" value="1"/>
</dbReference>
<keyword evidence="4" id="KW-0804">Transcription</keyword>
<dbReference type="InterPro" id="IPR020449">
    <property type="entry name" value="Tscrpt_reg_AraC-type_HTH"/>
</dbReference>
<feature type="modified residue" description="4-aspartylphosphate" evidence="6">
    <location>
        <position position="54"/>
    </location>
</feature>
<dbReference type="Pfam" id="PF12833">
    <property type="entry name" value="HTH_18"/>
    <property type="match status" value="1"/>
</dbReference>
<dbReference type="Proteomes" id="UP001169242">
    <property type="component" value="Unassembled WGS sequence"/>
</dbReference>
<evidence type="ECO:0000256" key="6">
    <source>
        <dbReference type="PROSITE-ProRule" id="PRU00169"/>
    </source>
</evidence>
<evidence type="ECO:0000256" key="3">
    <source>
        <dbReference type="ARBA" id="ARBA00023125"/>
    </source>
</evidence>
<reference evidence="9" key="1">
    <citation type="journal article" date="2023" name="Int. J. Syst. Evol. Microbiol.">
        <title>&lt;i&gt;Holtiella tumoricola&lt;/i&gt; gen. nov. sp. nov., isolated from a human clinical sample.</title>
        <authorList>
            <person name="Allen-Vercoe E."/>
            <person name="Daigneault M.C."/>
            <person name="Vancuren S.J."/>
            <person name="Cochrane K."/>
            <person name="O'Neal L.L."/>
            <person name="Sankaranarayanan K."/>
            <person name="Lawson P.A."/>
        </authorList>
    </citation>
    <scope>NUCLEOTIDE SEQUENCE</scope>
    <source>
        <strain evidence="9">CC70A</strain>
    </source>
</reference>
<dbReference type="RefSeq" id="WP_271013716.1">
    <property type="nucleotide sequence ID" value="NZ_JAQIFT010000069.1"/>
</dbReference>
<dbReference type="InterPro" id="IPR018060">
    <property type="entry name" value="HTH_AraC"/>
</dbReference>
<proteinExistence type="predicted"/>
<evidence type="ECO:0000256" key="5">
    <source>
        <dbReference type="ARBA" id="ARBA00024867"/>
    </source>
</evidence>
<dbReference type="SMART" id="SM00448">
    <property type="entry name" value="REC"/>
    <property type="match status" value="1"/>
</dbReference>
<comment type="caution">
    <text evidence="9">The sequence shown here is derived from an EMBL/GenBank/DDBJ whole genome shotgun (WGS) entry which is preliminary data.</text>
</comment>
<feature type="domain" description="HTH araC/xylS-type" evidence="7">
    <location>
        <begin position="247"/>
        <end position="346"/>
    </location>
</feature>
<dbReference type="PRINTS" id="PR00032">
    <property type="entry name" value="HTHARAC"/>
</dbReference>
<dbReference type="CDD" id="cd17536">
    <property type="entry name" value="REC_YesN-like"/>
    <property type="match status" value="1"/>
</dbReference>
<dbReference type="SUPFAM" id="SSF52172">
    <property type="entry name" value="CheY-like"/>
    <property type="match status" value="1"/>
</dbReference>
<dbReference type="SMART" id="SM00342">
    <property type="entry name" value="HTH_ARAC"/>
    <property type="match status" value="1"/>
</dbReference>
<dbReference type="PROSITE" id="PS00041">
    <property type="entry name" value="HTH_ARAC_FAMILY_1"/>
    <property type="match status" value="1"/>
</dbReference>
<gene>
    <name evidence="9" type="ORF">PBV87_21605</name>
</gene>
<dbReference type="GO" id="GO:0043565">
    <property type="term" value="F:sequence-specific DNA binding"/>
    <property type="evidence" value="ECO:0007669"/>
    <property type="project" value="InterPro"/>
</dbReference>
<dbReference type="InterPro" id="IPR009057">
    <property type="entry name" value="Homeodomain-like_sf"/>
</dbReference>
<dbReference type="Pfam" id="PF00072">
    <property type="entry name" value="Response_reg"/>
    <property type="match status" value="1"/>
</dbReference>
<evidence type="ECO:0000313" key="10">
    <source>
        <dbReference type="Proteomes" id="UP001169242"/>
    </source>
</evidence>
<evidence type="ECO:0000259" key="7">
    <source>
        <dbReference type="PROSITE" id="PS01124"/>
    </source>
</evidence>
<dbReference type="EMBL" id="JAQIFT010000069">
    <property type="protein sequence ID" value="MDA3734075.1"/>
    <property type="molecule type" value="Genomic_DNA"/>
</dbReference>
<evidence type="ECO:0000256" key="1">
    <source>
        <dbReference type="ARBA" id="ARBA00018672"/>
    </source>
</evidence>
<evidence type="ECO:0000313" key="9">
    <source>
        <dbReference type="EMBL" id="MDA3734075.1"/>
    </source>
</evidence>
<dbReference type="PROSITE" id="PS01124">
    <property type="entry name" value="HTH_ARAC_FAMILY_2"/>
    <property type="match status" value="1"/>
</dbReference>
<dbReference type="GO" id="GO:0000160">
    <property type="term" value="P:phosphorelay signal transduction system"/>
    <property type="evidence" value="ECO:0007669"/>
    <property type="project" value="InterPro"/>
</dbReference>
<dbReference type="AlphaFoldDB" id="A0AA42J387"/>
<dbReference type="Gene3D" id="1.10.10.60">
    <property type="entry name" value="Homeodomain-like"/>
    <property type="match status" value="2"/>
</dbReference>
<keyword evidence="10" id="KW-1185">Reference proteome</keyword>
<dbReference type="InterPro" id="IPR018062">
    <property type="entry name" value="HTH_AraC-typ_CS"/>
</dbReference>
<organism evidence="9 10">
    <name type="scientific">Holtiella tumoricola</name>
    <dbReference type="NCBI Taxonomy" id="3018743"/>
    <lineage>
        <taxon>Bacteria</taxon>
        <taxon>Bacillati</taxon>
        <taxon>Bacillota</taxon>
        <taxon>Clostridia</taxon>
        <taxon>Lachnospirales</taxon>
        <taxon>Cellulosilyticaceae</taxon>
        <taxon>Holtiella</taxon>
    </lineage>
</organism>
<evidence type="ECO:0000256" key="4">
    <source>
        <dbReference type="ARBA" id="ARBA00023163"/>
    </source>
</evidence>
<feature type="domain" description="Response regulatory" evidence="8">
    <location>
        <begin position="2"/>
        <end position="119"/>
    </location>
</feature>
<accession>A0AA42J387</accession>
<keyword evidence="6" id="KW-0597">Phosphoprotein</keyword>
<keyword evidence="2" id="KW-0805">Transcription regulation</keyword>
<dbReference type="Gene3D" id="3.40.50.2300">
    <property type="match status" value="1"/>
</dbReference>
<dbReference type="InterPro" id="IPR011006">
    <property type="entry name" value="CheY-like_superfamily"/>
</dbReference>
<evidence type="ECO:0000259" key="8">
    <source>
        <dbReference type="PROSITE" id="PS50110"/>
    </source>
</evidence>